<dbReference type="EMBL" id="BSFF01000001">
    <property type="protein sequence ID" value="GLK54644.1"/>
    <property type="molecule type" value="Genomic_DNA"/>
</dbReference>
<dbReference type="InterPro" id="IPR001100">
    <property type="entry name" value="Pyr_nuc-diS_OxRdtase"/>
</dbReference>
<reference evidence="13" key="1">
    <citation type="journal article" date="2014" name="Int. J. Syst. Evol. Microbiol.">
        <title>Complete genome sequence of Corynebacterium casei LMG S-19264T (=DSM 44701T), isolated from a smear-ripened cheese.</title>
        <authorList>
            <consortium name="US DOE Joint Genome Institute (JGI-PGF)"/>
            <person name="Walter F."/>
            <person name="Albersmeier A."/>
            <person name="Kalinowski J."/>
            <person name="Ruckert C."/>
        </authorList>
    </citation>
    <scope>NUCLEOTIDE SEQUENCE</scope>
    <source>
        <strain evidence="13">VKM B-1606</strain>
    </source>
</reference>
<dbReference type="InterPro" id="IPR012999">
    <property type="entry name" value="Pyr_OxRdtase_I_AS"/>
</dbReference>
<comment type="cofactor">
    <cofactor evidence="8">
        <name>FAD</name>
        <dbReference type="ChEBI" id="CHEBI:57692"/>
    </cofactor>
    <text evidence="8">Binds 1 FAD per subunit.</text>
</comment>
<keyword evidence="14" id="KW-0670">Pyruvate</keyword>
<dbReference type="PANTHER" id="PTHR43014">
    <property type="entry name" value="MERCURIC REDUCTASE"/>
    <property type="match status" value="1"/>
</dbReference>
<evidence type="ECO:0000256" key="2">
    <source>
        <dbReference type="ARBA" id="ARBA00022630"/>
    </source>
</evidence>
<keyword evidence="8" id="KW-0547">Nucleotide-binding</keyword>
<feature type="binding site" evidence="8">
    <location>
        <position position="267"/>
    </location>
    <ligand>
        <name>NAD(+)</name>
        <dbReference type="ChEBI" id="CHEBI:57540"/>
    </ligand>
</feature>
<reference evidence="14 15" key="2">
    <citation type="submission" date="2021-01" db="EMBL/GenBank/DDBJ databases">
        <title>Genomic Encyclopedia of Type Strains, Phase IV (KMG-IV): sequencing the most valuable type-strain genomes for metagenomic binning, comparative biology and taxonomic classification.</title>
        <authorList>
            <person name="Goeker M."/>
        </authorList>
    </citation>
    <scope>NUCLEOTIDE SEQUENCE [LARGE SCALE GENOMIC DNA]</scope>
    <source>
        <strain evidence="14 15">DSM 6130</strain>
    </source>
</reference>
<keyword evidence="7 10" id="KW-0676">Redox-active center</keyword>
<dbReference type="PROSITE" id="PS00076">
    <property type="entry name" value="PYRIDINE_REDOX_1"/>
    <property type="match status" value="1"/>
</dbReference>
<proteinExistence type="inferred from homology"/>
<feature type="binding site" evidence="8">
    <location>
        <position position="307"/>
    </location>
    <ligand>
        <name>FAD</name>
        <dbReference type="ChEBI" id="CHEBI:57692"/>
    </ligand>
</feature>
<dbReference type="PRINTS" id="PR00411">
    <property type="entry name" value="PNDRDTASEI"/>
</dbReference>
<dbReference type="EMBL" id="JAFBCY010000002">
    <property type="protein sequence ID" value="MBM7851586.1"/>
    <property type="molecule type" value="Genomic_DNA"/>
</dbReference>
<reference evidence="13" key="3">
    <citation type="submission" date="2023-01" db="EMBL/GenBank/DDBJ databases">
        <authorList>
            <person name="Sun Q."/>
            <person name="Evtushenko L."/>
        </authorList>
    </citation>
    <scope>NUCLEOTIDE SEQUENCE</scope>
    <source>
        <strain evidence="13">VKM B-1606</strain>
    </source>
</reference>
<gene>
    <name evidence="13" type="primary">merA1</name>
    <name evidence="13" type="ORF">GCM10008170_06630</name>
    <name evidence="14" type="ORF">JOD31_001811</name>
</gene>
<evidence type="ECO:0000256" key="6">
    <source>
        <dbReference type="ARBA" id="ARBA00023157"/>
    </source>
</evidence>
<name>A0A9W6MR25_9HYPH</name>
<dbReference type="PIRSF" id="PIRSF000350">
    <property type="entry name" value="Mercury_reductase_MerA"/>
    <property type="match status" value="1"/>
</dbReference>
<evidence type="ECO:0000259" key="12">
    <source>
        <dbReference type="Pfam" id="PF07992"/>
    </source>
</evidence>
<dbReference type="InterPro" id="IPR023753">
    <property type="entry name" value="FAD/NAD-binding_dom"/>
</dbReference>
<keyword evidence="2 10" id="KW-0285">Flavoprotein</keyword>
<organism evidence="13 16">
    <name type="scientific">Methylopila capsulata</name>
    <dbReference type="NCBI Taxonomy" id="61654"/>
    <lineage>
        <taxon>Bacteria</taxon>
        <taxon>Pseudomonadati</taxon>
        <taxon>Pseudomonadota</taxon>
        <taxon>Alphaproteobacteria</taxon>
        <taxon>Hyphomicrobiales</taxon>
        <taxon>Methylopilaceae</taxon>
        <taxon>Methylopila</taxon>
    </lineage>
</organism>
<evidence type="ECO:0000256" key="10">
    <source>
        <dbReference type="RuleBase" id="RU003691"/>
    </source>
</evidence>
<dbReference type="Gene3D" id="3.50.50.60">
    <property type="entry name" value="FAD/NAD(P)-binding domain"/>
    <property type="match status" value="2"/>
</dbReference>
<keyword evidence="4" id="KW-0521">NADP</keyword>
<evidence type="ECO:0000256" key="5">
    <source>
        <dbReference type="ARBA" id="ARBA00023002"/>
    </source>
</evidence>
<dbReference type="Proteomes" id="UP000758856">
    <property type="component" value="Unassembled WGS sequence"/>
</dbReference>
<dbReference type="Pfam" id="PF07992">
    <property type="entry name" value="Pyr_redox_2"/>
    <property type="match status" value="1"/>
</dbReference>
<dbReference type="PANTHER" id="PTHR43014:SF2">
    <property type="entry name" value="MERCURIC REDUCTASE"/>
    <property type="match status" value="1"/>
</dbReference>
<comment type="caution">
    <text evidence="13">The sequence shown here is derived from an EMBL/GenBank/DDBJ whole genome shotgun (WGS) entry which is preliminary data.</text>
</comment>
<dbReference type="InterPro" id="IPR036188">
    <property type="entry name" value="FAD/NAD-bd_sf"/>
</dbReference>
<dbReference type="SUPFAM" id="SSF55424">
    <property type="entry name" value="FAD/NAD-linked reductases, dimerisation (C-terminal) domain"/>
    <property type="match status" value="1"/>
</dbReference>
<evidence type="ECO:0000256" key="3">
    <source>
        <dbReference type="ARBA" id="ARBA00022827"/>
    </source>
</evidence>
<evidence type="ECO:0000256" key="4">
    <source>
        <dbReference type="ARBA" id="ARBA00022857"/>
    </source>
</evidence>
<comment type="similarity">
    <text evidence="1 10">Belongs to the class-I pyridine nucleotide-disulfide oxidoreductase family.</text>
</comment>
<evidence type="ECO:0000313" key="13">
    <source>
        <dbReference type="EMBL" id="GLK54644.1"/>
    </source>
</evidence>
<feature type="binding site" evidence="8">
    <location>
        <position position="53"/>
    </location>
    <ligand>
        <name>FAD</name>
        <dbReference type="ChEBI" id="CHEBI:57692"/>
    </ligand>
</feature>
<feature type="binding site" evidence="8">
    <location>
        <begin position="141"/>
        <end position="143"/>
    </location>
    <ligand>
        <name>FAD</name>
        <dbReference type="ChEBI" id="CHEBI:57692"/>
    </ligand>
</feature>
<keyword evidence="8" id="KW-0520">NAD</keyword>
<evidence type="ECO:0000256" key="9">
    <source>
        <dbReference type="PIRSR" id="PIRSR000350-4"/>
    </source>
</evidence>
<dbReference type="Pfam" id="PF02852">
    <property type="entry name" value="Pyr_redox_dim"/>
    <property type="match status" value="1"/>
</dbReference>
<dbReference type="AlphaFoldDB" id="A0A9W6MR25"/>
<dbReference type="GO" id="GO:0016668">
    <property type="term" value="F:oxidoreductase activity, acting on a sulfur group of donors, NAD(P) as acceptor"/>
    <property type="evidence" value="ECO:0007669"/>
    <property type="project" value="InterPro"/>
</dbReference>
<dbReference type="PRINTS" id="PR00368">
    <property type="entry name" value="FADPNR"/>
</dbReference>
<dbReference type="RefSeq" id="WP_204949999.1">
    <property type="nucleotide sequence ID" value="NZ_BSFF01000001.1"/>
</dbReference>
<accession>A0A9W6MR25</accession>
<evidence type="ECO:0000259" key="11">
    <source>
        <dbReference type="Pfam" id="PF02852"/>
    </source>
</evidence>
<dbReference type="GO" id="GO:0050660">
    <property type="term" value="F:flavin adenine dinucleotide binding"/>
    <property type="evidence" value="ECO:0007669"/>
    <property type="project" value="TreeGrafter"/>
</dbReference>
<keyword evidence="6" id="KW-1015">Disulfide bond</keyword>
<protein>
    <submittedName>
        <fullName evidence="13">Mercuric reductase</fullName>
    </submittedName>
    <submittedName>
        <fullName evidence="14">Pyruvate/2-oxoglutarate dehydrogenase complex dihydrolipoamide dehydrogenase (E3) component</fullName>
    </submittedName>
</protein>
<feature type="disulfide bond" description="Redox-active" evidence="9">
    <location>
        <begin position="44"/>
        <end position="49"/>
    </location>
</feature>
<keyword evidence="15" id="KW-1185">Reference proteome</keyword>
<evidence type="ECO:0000256" key="8">
    <source>
        <dbReference type="PIRSR" id="PIRSR000350-3"/>
    </source>
</evidence>
<feature type="domain" description="Pyridine nucleotide-disulphide oxidoreductase dimerisation" evidence="11">
    <location>
        <begin position="342"/>
        <end position="448"/>
    </location>
</feature>
<dbReference type="InterPro" id="IPR004099">
    <property type="entry name" value="Pyr_nucl-diS_OxRdtase_dimer"/>
</dbReference>
<keyword evidence="3 8" id="KW-0274">FAD</keyword>
<dbReference type="InterPro" id="IPR016156">
    <property type="entry name" value="FAD/NAD-linked_Rdtase_dimer_sf"/>
</dbReference>
<evidence type="ECO:0000256" key="1">
    <source>
        <dbReference type="ARBA" id="ARBA00007532"/>
    </source>
</evidence>
<dbReference type="SUPFAM" id="SSF51905">
    <property type="entry name" value="FAD/NAD(P)-binding domain"/>
    <property type="match status" value="1"/>
</dbReference>
<dbReference type="FunFam" id="3.30.390.30:FF:000001">
    <property type="entry name" value="Dihydrolipoyl dehydrogenase"/>
    <property type="match status" value="1"/>
</dbReference>
<dbReference type="Proteomes" id="UP001143400">
    <property type="component" value="Unassembled WGS sequence"/>
</dbReference>
<evidence type="ECO:0000256" key="7">
    <source>
        <dbReference type="ARBA" id="ARBA00023284"/>
    </source>
</evidence>
<feature type="domain" description="FAD/NAD(P)-binding" evidence="12">
    <location>
        <begin position="8"/>
        <end position="322"/>
    </location>
</feature>
<sequence>MSDILTPDLCVIGAGSAGLTIASSAAGLGASVVLIEKGEMGGDCLNVGCVPSKALIAAAKRAHAVRCAGAFGVKAGEMTVDFAAVMAHVHGVVATIAPTDSEARYTALGVRVVRDAARFVDTRTVEAGALRIRARRTVIATGSRPAIPPVPGLAAVPYLTNETVFGLTALPERLLVLGAGPIGLELGQAFRRLGSEVTIVDSGPPLAREDPEIVAHTLGALKREGVTLHARVTVVAAKRVADGVALVIDEGAGPREIAGTHLLIATGRKPALADLGLEAAGVRHTPAGLKVSRSLRTSNRRVYAAGDAAGGPNFTHVAGHQGGLVVRAALFGLPTAFDATPIPRVTFTDPEIATVGLDEDAARAAHKTIGVWRWPFHENDRARAEGRVAGHLKVITDGRGRVVGASLAGEQAGELIHLWAAAVQKKWALTEIASLTLPYPTLGEISRRAAILHVADRLTNPWVGRIIRFVRKLP</sequence>
<feature type="binding site" evidence="8">
    <location>
        <begin position="178"/>
        <end position="185"/>
    </location>
    <ligand>
        <name>NAD(+)</name>
        <dbReference type="ChEBI" id="CHEBI:57540"/>
    </ligand>
</feature>
<evidence type="ECO:0000313" key="15">
    <source>
        <dbReference type="Proteomes" id="UP000758856"/>
    </source>
</evidence>
<keyword evidence="5 10" id="KW-0560">Oxidoreductase</keyword>
<evidence type="ECO:0000313" key="16">
    <source>
        <dbReference type="Proteomes" id="UP001143400"/>
    </source>
</evidence>
<evidence type="ECO:0000313" key="14">
    <source>
        <dbReference type="EMBL" id="MBM7851586.1"/>
    </source>
</evidence>
<dbReference type="Gene3D" id="3.30.390.30">
    <property type="match status" value="1"/>
</dbReference>
<dbReference type="GO" id="GO:0003955">
    <property type="term" value="F:NAD(P)H dehydrogenase (quinone) activity"/>
    <property type="evidence" value="ECO:0007669"/>
    <property type="project" value="TreeGrafter"/>
</dbReference>